<feature type="region of interest" description="Disordered" evidence="1">
    <location>
        <begin position="1"/>
        <end position="51"/>
    </location>
</feature>
<name>A0AA88EAY7_FICCA</name>
<protein>
    <submittedName>
        <fullName evidence="5">Uncharacterized protein</fullName>
    </submittedName>
</protein>
<accession>A0AA88EAY7</accession>
<dbReference type="Proteomes" id="UP001187192">
    <property type="component" value="Unassembled WGS sequence"/>
</dbReference>
<evidence type="ECO:0000313" key="3">
    <source>
        <dbReference type="EMBL" id="GMN70452.1"/>
    </source>
</evidence>
<dbReference type="AlphaFoldDB" id="A0AA88EAY7"/>
<evidence type="ECO:0000313" key="4">
    <source>
        <dbReference type="EMBL" id="GMN70459.1"/>
    </source>
</evidence>
<comment type="caution">
    <text evidence="5">The sequence shown here is derived from an EMBL/GenBank/DDBJ whole genome shotgun (WGS) entry which is preliminary data.</text>
</comment>
<evidence type="ECO:0000313" key="6">
    <source>
        <dbReference type="Proteomes" id="UP001187192"/>
    </source>
</evidence>
<gene>
    <name evidence="2" type="ORF">TIFTF001_039488</name>
    <name evidence="3" type="ORF">TIFTF001_039495</name>
    <name evidence="4" type="ORF">TIFTF001_039504</name>
    <name evidence="5" type="ORF">TIFTF001_039511</name>
</gene>
<evidence type="ECO:0000313" key="2">
    <source>
        <dbReference type="EMBL" id="GMN70443.1"/>
    </source>
</evidence>
<proteinExistence type="predicted"/>
<sequence length="108" mass="12006">MADKRQRGSKSFNNQERATRLQRKFGKGNSGSRQNDQRSQEPPASVTGAEIIRRKSSVQRVIIAKFGDRLTSEVAESSRRSGHIRASEDMIEKLVEVVSLAFSDNATA</sequence>
<reference evidence="5" key="1">
    <citation type="submission" date="2023-07" db="EMBL/GenBank/DDBJ databases">
        <title>draft genome sequence of fig (Ficus carica).</title>
        <authorList>
            <person name="Takahashi T."/>
            <person name="Nishimura K."/>
        </authorList>
    </citation>
    <scope>NUCLEOTIDE SEQUENCE</scope>
</reference>
<dbReference type="EMBL" id="BTGU01001149">
    <property type="protein sequence ID" value="GMN70443.1"/>
    <property type="molecule type" value="Genomic_DNA"/>
</dbReference>
<evidence type="ECO:0000313" key="5">
    <source>
        <dbReference type="EMBL" id="GMN70468.1"/>
    </source>
</evidence>
<dbReference type="EMBL" id="BTGU01001150">
    <property type="protein sequence ID" value="GMN70452.1"/>
    <property type="molecule type" value="Genomic_DNA"/>
</dbReference>
<organism evidence="5 6">
    <name type="scientific">Ficus carica</name>
    <name type="common">Common fig</name>
    <dbReference type="NCBI Taxonomy" id="3494"/>
    <lineage>
        <taxon>Eukaryota</taxon>
        <taxon>Viridiplantae</taxon>
        <taxon>Streptophyta</taxon>
        <taxon>Embryophyta</taxon>
        <taxon>Tracheophyta</taxon>
        <taxon>Spermatophyta</taxon>
        <taxon>Magnoliopsida</taxon>
        <taxon>eudicotyledons</taxon>
        <taxon>Gunneridae</taxon>
        <taxon>Pentapetalae</taxon>
        <taxon>rosids</taxon>
        <taxon>fabids</taxon>
        <taxon>Rosales</taxon>
        <taxon>Moraceae</taxon>
        <taxon>Ficeae</taxon>
        <taxon>Ficus</taxon>
    </lineage>
</organism>
<keyword evidence="6" id="KW-1185">Reference proteome</keyword>
<evidence type="ECO:0000256" key="1">
    <source>
        <dbReference type="SAM" id="MobiDB-lite"/>
    </source>
</evidence>
<dbReference type="EMBL" id="BTGU01001151">
    <property type="protein sequence ID" value="GMN70459.1"/>
    <property type="molecule type" value="Genomic_DNA"/>
</dbReference>
<dbReference type="EMBL" id="BTGU01001152">
    <property type="protein sequence ID" value="GMN70468.1"/>
    <property type="molecule type" value="Genomic_DNA"/>
</dbReference>